<comment type="caution">
    <text evidence="2">The sequence shown here is derived from an EMBL/GenBank/DDBJ whole genome shotgun (WGS) entry which is preliminary data.</text>
</comment>
<dbReference type="RefSeq" id="WP_185375228.1">
    <property type="nucleotide sequence ID" value="NZ_JAAROL010000011.1"/>
</dbReference>
<dbReference type="Proteomes" id="UP000532866">
    <property type="component" value="Unassembled WGS sequence"/>
</dbReference>
<dbReference type="EMBL" id="JAAROL010000011">
    <property type="protein sequence ID" value="MBC1333529.1"/>
    <property type="molecule type" value="Genomic_DNA"/>
</dbReference>
<proteinExistence type="predicted"/>
<sequence>MTTKLQIAQSKLERIKEEQIENANAIRKEHDMIPFGQPNIYGRGDIYKKVNRHYEKATKLREEQEKQEDRIKMLENIEEFKQENELLADLHVVGSSGYATIGAKTSVNNLDYFRNKLKQLEADNEKAKAYNKTKPKVKMRTLGAEITKLKRKIASLEEMEEKAQNTALSSKTQSLIDSGAVSQWKKKPVYYFVKGLRKVALEIDENGDFYVSSFYPADSQEDKQFVNELLEKE</sequence>
<protein>
    <submittedName>
        <fullName evidence="2">Uncharacterized protein</fullName>
    </submittedName>
</protein>
<name>A0A7X0WGS0_9LIST</name>
<dbReference type="AlphaFoldDB" id="A0A7X0WGS0"/>
<feature type="coiled-coil region" evidence="1">
    <location>
        <begin position="8"/>
        <end position="83"/>
    </location>
</feature>
<gene>
    <name evidence="2" type="ORF">HB759_16410</name>
</gene>
<accession>A0A7X0WGS0</accession>
<evidence type="ECO:0000256" key="1">
    <source>
        <dbReference type="SAM" id="Coils"/>
    </source>
</evidence>
<evidence type="ECO:0000313" key="3">
    <source>
        <dbReference type="Proteomes" id="UP000532866"/>
    </source>
</evidence>
<feature type="coiled-coil region" evidence="1">
    <location>
        <begin position="110"/>
        <end position="166"/>
    </location>
</feature>
<keyword evidence="1" id="KW-0175">Coiled coil</keyword>
<evidence type="ECO:0000313" key="2">
    <source>
        <dbReference type="EMBL" id="MBC1333529.1"/>
    </source>
</evidence>
<reference evidence="2 3" key="1">
    <citation type="submission" date="2020-03" db="EMBL/GenBank/DDBJ databases">
        <title>Soil Listeria distribution.</title>
        <authorList>
            <person name="Liao J."/>
            <person name="Wiedmann M."/>
        </authorList>
    </citation>
    <scope>NUCLEOTIDE SEQUENCE [LARGE SCALE GENOMIC DNA]</scope>
    <source>
        <strain evidence="2 3">FSL L7-1833</strain>
    </source>
</reference>
<organism evidence="2 3">
    <name type="scientific">Listeria booriae</name>
    <dbReference type="NCBI Taxonomy" id="1552123"/>
    <lineage>
        <taxon>Bacteria</taxon>
        <taxon>Bacillati</taxon>
        <taxon>Bacillota</taxon>
        <taxon>Bacilli</taxon>
        <taxon>Bacillales</taxon>
        <taxon>Listeriaceae</taxon>
        <taxon>Listeria</taxon>
    </lineage>
</organism>